<dbReference type="AlphaFoldDB" id="A0A159Z964"/>
<name>A0A159Z964_9RHOB</name>
<feature type="domain" description="Thioredoxin" evidence="7">
    <location>
        <begin position="24"/>
        <end position="210"/>
    </location>
</feature>
<gene>
    <name evidence="8" type="ORF">AKL17_3972</name>
</gene>
<dbReference type="PANTHER" id="PTHR13887:SF14">
    <property type="entry name" value="DISULFIDE BOND FORMATION PROTEIN D"/>
    <property type="match status" value="1"/>
</dbReference>
<dbReference type="EMBL" id="CP012661">
    <property type="protein sequence ID" value="AMY71194.1"/>
    <property type="molecule type" value="Genomic_DNA"/>
</dbReference>
<dbReference type="Pfam" id="PF13462">
    <property type="entry name" value="Thioredoxin_4"/>
    <property type="match status" value="1"/>
</dbReference>
<dbReference type="CDD" id="cd03023">
    <property type="entry name" value="DsbA_Com1_like"/>
    <property type="match status" value="1"/>
</dbReference>
<organism evidence="8 9">
    <name type="scientific">Frigidibacter mobilis</name>
    <dbReference type="NCBI Taxonomy" id="1335048"/>
    <lineage>
        <taxon>Bacteria</taxon>
        <taxon>Pseudomonadati</taxon>
        <taxon>Pseudomonadota</taxon>
        <taxon>Alphaproteobacteria</taxon>
        <taxon>Rhodobacterales</taxon>
        <taxon>Paracoccaceae</taxon>
        <taxon>Frigidibacter</taxon>
    </lineage>
</organism>
<evidence type="ECO:0000313" key="9">
    <source>
        <dbReference type="Proteomes" id="UP000076128"/>
    </source>
</evidence>
<dbReference type="GO" id="GO:0016491">
    <property type="term" value="F:oxidoreductase activity"/>
    <property type="evidence" value="ECO:0007669"/>
    <property type="project" value="UniProtKB-KW"/>
</dbReference>
<evidence type="ECO:0000256" key="1">
    <source>
        <dbReference type="ARBA" id="ARBA00003565"/>
    </source>
</evidence>
<proteinExistence type="inferred from homology"/>
<evidence type="ECO:0000256" key="2">
    <source>
        <dbReference type="ARBA" id="ARBA00005791"/>
    </source>
</evidence>
<dbReference type="PROSITE" id="PS51318">
    <property type="entry name" value="TAT"/>
    <property type="match status" value="1"/>
</dbReference>
<comment type="similarity">
    <text evidence="2">Belongs to the thioredoxin family. DsbA subfamily.</text>
</comment>
<dbReference type="KEGG" id="daa:AKL17_3972"/>
<dbReference type="Proteomes" id="UP000076128">
    <property type="component" value="Chromosome"/>
</dbReference>
<accession>A0A159Z964</accession>
<keyword evidence="4" id="KW-0560">Oxidoreductase</keyword>
<keyword evidence="9" id="KW-1185">Reference proteome</keyword>
<dbReference type="PATRIC" id="fig|1335048.3.peg.4128"/>
<keyword evidence="6" id="KW-0676">Redox-active center</keyword>
<keyword evidence="5" id="KW-1015">Disulfide bond</keyword>
<sequence>MTQNPTLTRRNLIGSAMGTGLFLVAGPGRAQDAEAEAFRRELTHDPDQPLLGNPEGDVTLVEFYDYQCPFCRKGHPGLMDMVRADGNIRLVMKDWPIFGEASVHGLRLGLGAAGLGQYEAAHEALMQIEGRRVAPEVMDEAVRAAGVDPAAALAGFAREEARWMGLVSRNEAQARAIGLQGTPAYLIGWTLMPGAYEIDVIRDVIAKERG</sequence>
<evidence type="ECO:0000259" key="7">
    <source>
        <dbReference type="PROSITE" id="PS51352"/>
    </source>
</evidence>
<evidence type="ECO:0000313" key="8">
    <source>
        <dbReference type="EMBL" id="AMY71194.1"/>
    </source>
</evidence>
<evidence type="ECO:0000256" key="4">
    <source>
        <dbReference type="ARBA" id="ARBA00023002"/>
    </source>
</evidence>
<dbReference type="InterPro" id="IPR012336">
    <property type="entry name" value="Thioredoxin-like_fold"/>
</dbReference>
<evidence type="ECO:0000256" key="5">
    <source>
        <dbReference type="ARBA" id="ARBA00023157"/>
    </source>
</evidence>
<dbReference type="PANTHER" id="PTHR13887">
    <property type="entry name" value="GLUTATHIONE S-TRANSFERASE KAPPA"/>
    <property type="match status" value="1"/>
</dbReference>
<dbReference type="OrthoDB" id="9780147at2"/>
<keyword evidence="3" id="KW-0732">Signal</keyword>
<evidence type="ECO:0000256" key="3">
    <source>
        <dbReference type="ARBA" id="ARBA00022729"/>
    </source>
</evidence>
<comment type="function">
    <text evidence="1">May be required for disulfide bond formation in some proteins.</text>
</comment>
<dbReference type="SUPFAM" id="SSF52833">
    <property type="entry name" value="Thioredoxin-like"/>
    <property type="match status" value="1"/>
</dbReference>
<dbReference type="InterPro" id="IPR006311">
    <property type="entry name" value="TAT_signal"/>
</dbReference>
<evidence type="ECO:0000256" key="6">
    <source>
        <dbReference type="ARBA" id="ARBA00023284"/>
    </source>
</evidence>
<dbReference type="PROSITE" id="PS51352">
    <property type="entry name" value="THIOREDOXIN_2"/>
    <property type="match status" value="1"/>
</dbReference>
<dbReference type="RefSeq" id="WP_066816172.1">
    <property type="nucleotide sequence ID" value="NZ_CP012661.1"/>
</dbReference>
<protein>
    <submittedName>
        <fullName evidence="8">DsbA oxidoreductase</fullName>
    </submittedName>
</protein>
<dbReference type="InterPro" id="IPR013766">
    <property type="entry name" value="Thioredoxin_domain"/>
</dbReference>
<reference evidence="8 9" key="1">
    <citation type="submission" date="2015-09" db="EMBL/GenBank/DDBJ databases">
        <title>Complete genome sequence of Defluviimonas alba cai42t isolated from an oilfield in Xinjiang.</title>
        <authorList>
            <person name="Geng S."/>
            <person name="Pan X."/>
            <person name="Wu X."/>
        </authorList>
    </citation>
    <scope>NUCLEOTIDE SEQUENCE [LARGE SCALE GENOMIC DNA]</scope>
    <source>
        <strain evidence="9">cai42</strain>
    </source>
</reference>
<dbReference type="InterPro" id="IPR036249">
    <property type="entry name" value="Thioredoxin-like_sf"/>
</dbReference>
<dbReference type="Gene3D" id="3.40.30.10">
    <property type="entry name" value="Glutaredoxin"/>
    <property type="match status" value="1"/>
</dbReference>
<dbReference type="STRING" id="1335048.AKL17_3972"/>